<evidence type="ECO:0000256" key="3">
    <source>
        <dbReference type="ARBA" id="ARBA00022679"/>
    </source>
</evidence>
<gene>
    <name evidence="10" type="ORF">BCM31_02640</name>
</gene>
<dbReference type="PANTHER" id="PTHR30616:SF2">
    <property type="entry name" value="PURINE NUCLEOSIDE PHOSPHORYLASE LACC1"/>
    <property type="match status" value="1"/>
</dbReference>
<name>A0A2N3PIZ0_9HELI</name>
<comment type="similarity">
    <text evidence="2">Belongs to the purine nucleoside phosphorylase YfiH/LACC1 family.</text>
</comment>
<dbReference type="Proteomes" id="UP000233350">
    <property type="component" value="Unassembled WGS sequence"/>
</dbReference>
<evidence type="ECO:0000256" key="5">
    <source>
        <dbReference type="ARBA" id="ARBA00022801"/>
    </source>
</evidence>
<dbReference type="GO" id="GO:0005507">
    <property type="term" value="F:copper ion binding"/>
    <property type="evidence" value="ECO:0007669"/>
    <property type="project" value="TreeGrafter"/>
</dbReference>
<organism evidence="10 11">
    <name type="scientific">Helicobacter winghamensis</name>
    <dbReference type="NCBI Taxonomy" id="157268"/>
    <lineage>
        <taxon>Bacteria</taxon>
        <taxon>Pseudomonadati</taxon>
        <taxon>Campylobacterota</taxon>
        <taxon>Epsilonproteobacteria</taxon>
        <taxon>Campylobacterales</taxon>
        <taxon>Helicobacteraceae</taxon>
        <taxon>Helicobacter</taxon>
    </lineage>
</organism>
<accession>A0A2N3PIZ0</accession>
<dbReference type="InterPro" id="IPR003730">
    <property type="entry name" value="Cu_polyphenol_OxRdtase"/>
</dbReference>
<evidence type="ECO:0000256" key="1">
    <source>
        <dbReference type="ARBA" id="ARBA00000553"/>
    </source>
</evidence>
<dbReference type="InterPro" id="IPR038371">
    <property type="entry name" value="Cu_polyphenol_OxRdtase_sf"/>
</dbReference>
<comment type="catalytic activity">
    <reaction evidence="7">
        <text>adenosine + H2O + H(+) = inosine + NH4(+)</text>
        <dbReference type="Rhea" id="RHEA:24408"/>
        <dbReference type="ChEBI" id="CHEBI:15377"/>
        <dbReference type="ChEBI" id="CHEBI:15378"/>
        <dbReference type="ChEBI" id="CHEBI:16335"/>
        <dbReference type="ChEBI" id="CHEBI:17596"/>
        <dbReference type="ChEBI" id="CHEBI:28938"/>
        <dbReference type="EC" id="3.5.4.4"/>
    </reaction>
    <physiologicalReaction direction="left-to-right" evidence="7">
        <dbReference type="Rhea" id="RHEA:24409"/>
    </physiologicalReaction>
</comment>
<evidence type="ECO:0000313" key="10">
    <source>
        <dbReference type="EMBL" id="PKT80897.1"/>
    </source>
</evidence>
<keyword evidence="11" id="KW-1185">Reference proteome</keyword>
<sequence>MQTPSGLYAFLSHSPLNIAFHAGNDCKENVLKNRSAIISPFQLKNLAYLNQIHGNTIIEAKSGELLGDGDGILITQKGIIGMVMVADCNPILLYDTKKGILLLLHCGRVGLQKGILINALELLQKRFHSCLDELFVYIGPSIRKCCYEVREDIFSSEILEKGRILRNGRLYLDLIAGIKAQLESHLINHYTIAPQCTCCDSSFFSYRRDLNCGRFALFAYLV</sequence>
<keyword evidence="5" id="KW-0378">Hydrolase</keyword>
<dbReference type="OrthoDB" id="4279at2"/>
<evidence type="ECO:0000256" key="6">
    <source>
        <dbReference type="ARBA" id="ARBA00022833"/>
    </source>
</evidence>
<comment type="catalytic activity">
    <reaction evidence="1">
        <text>inosine + phosphate = alpha-D-ribose 1-phosphate + hypoxanthine</text>
        <dbReference type="Rhea" id="RHEA:27646"/>
        <dbReference type="ChEBI" id="CHEBI:17368"/>
        <dbReference type="ChEBI" id="CHEBI:17596"/>
        <dbReference type="ChEBI" id="CHEBI:43474"/>
        <dbReference type="ChEBI" id="CHEBI:57720"/>
        <dbReference type="EC" id="2.4.2.1"/>
    </reaction>
    <physiologicalReaction direction="left-to-right" evidence="1">
        <dbReference type="Rhea" id="RHEA:27647"/>
    </physiologicalReaction>
</comment>
<reference evidence="10 11" key="1">
    <citation type="submission" date="2016-07" db="EMBL/GenBank/DDBJ databases">
        <title>Detection of Helicobacter winghamensis from caecal content of red fox (Vulpes vulpes).</title>
        <authorList>
            <person name="Zanoni R.G."/>
            <person name="Florio D."/>
            <person name="Caffara M."/>
            <person name="Renzi M."/>
            <person name="Parisi A."/>
            <person name="Pasquali F."/>
            <person name="Manfreda G."/>
        </authorList>
    </citation>
    <scope>NUCLEOTIDE SEQUENCE [LARGE SCALE GENOMIC DNA]</scope>
    <source>
        <strain evidence="10 11">295_13</strain>
    </source>
</reference>
<keyword evidence="6" id="KW-0862">Zinc</keyword>
<evidence type="ECO:0000256" key="4">
    <source>
        <dbReference type="ARBA" id="ARBA00022723"/>
    </source>
</evidence>
<evidence type="ECO:0000313" key="11">
    <source>
        <dbReference type="Proteomes" id="UP000233350"/>
    </source>
</evidence>
<protein>
    <recommendedName>
        <fullName evidence="12">Laccase domain-containing protein</fullName>
    </recommendedName>
</protein>
<dbReference type="GO" id="GO:0016787">
    <property type="term" value="F:hydrolase activity"/>
    <property type="evidence" value="ECO:0007669"/>
    <property type="project" value="UniProtKB-KW"/>
</dbReference>
<evidence type="ECO:0000256" key="9">
    <source>
        <dbReference type="ARBA" id="ARBA00049893"/>
    </source>
</evidence>
<keyword evidence="3" id="KW-0808">Transferase</keyword>
<keyword evidence="4" id="KW-0479">Metal-binding</keyword>
<dbReference type="CDD" id="cd16833">
    <property type="entry name" value="YfiH"/>
    <property type="match status" value="1"/>
</dbReference>
<evidence type="ECO:0000256" key="7">
    <source>
        <dbReference type="ARBA" id="ARBA00047989"/>
    </source>
</evidence>
<evidence type="ECO:0000256" key="2">
    <source>
        <dbReference type="ARBA" id="ARBA00007353"/>
    </source>
</evidence>
<dbReference type="AlphaFoldDB" id="A0A2N3PIZ0"/>
<comment type="catalytic activity">
    <reaction evidence="8">
        <text>adenosine + phosphate = alpha-D-ribose 1-phosphate + adenine</text>
        <dbReference type="Rhea" id="RHEA:27642"/>
        <dbReference type="ChEBI" id="CHEBI:16335"/>
        <dbReference type="ChEBI" id="CHEBI:16708"/>
        <dbReference type="ChEBI" id="CHEBI:43474"/>
        <dbReference type="ChEBI" id="CHEBI:57720"/>
        <dbReference type="EC" id="2.4.2.1"/>
    </reaction>
    <physiologicalReaction direction="left-to-right" evidence="8">
        <dbReference type="Rhea" id="RHEA:27643"/>
    </physiologicalReaction>
</comment>
<dbReference type="SUPFAM" id="SSF64438">
    <property type="entry name" value="CNF1/YfiH-like putative cysteine hydrolases"/>
    <property type="match status" value="1"/>
</dbReference>
<evidence type="ECO:0008006" key="12">
    <source>
        <dbReference type="Google" id="ProtNLM"/>
    </source>
</evidence>
<evidence type="ECO:0000256" key="8">
    <source>
        <dbReference type="ARBA" id="ARBA00048968"/>
    </source>
</evidence>
<dbReference type="InterPro" id="IPR011324">
    <property type="entry name" value="Cytotoxic_necrot_fac-like_cat"/>
</dbReference>
<dbReference type="PANTHER" id="PTHR30616">
    <property type="entry name" value="UNCHARACTERIZED PROTEIN YFIH"/>
    <property type="match status" value="1"/>
</dbReference>
<dbReference type="Pfam" id="PF02578">
    <property type="entry name" value="Cu-oxidase_4"/>
    <property type="match status" value="1"/>
</dbReference>
<dbReference type="GO" id="GO:0017061">
    <property type="term" value="F:S-methyl-5-thioadenosine phosphorylase activity"/>
    <property type="evidence" value="ECO:0007669"/>
    <property type="project" value="UniProtKB-EC"/>
</dbReference>
<dbReference type="EMBL" id="MBPK01000040">
    <property type="protein sequence ID" value="PKT80897.1"/>
    <property type="molecule type" value="Genomic_DNA"/>
</dbReference>
<comment type="catalytic activity">
    <reaction evidence="9">
        <text>S-methyl-5'-thioadenosine + phosphate = 5-(methylsulfanyl)-alpha-D-ribose 1-phosphate + adenine</text>
        <dbReference type="Rhea" id="RHEA:11852"/>
        <dbReference type="ChEBI" id="CHEBI:16708"/>
        <dbReference type="ChEBI" id="CHEBI:17509"/>
        <dbReference type="ChEBI" id="CHEBI:43474"/>
        <dbReference type="ChEBI" id="CHEBI:58533"/>
        <dbReference type="EC" id="2.4.2.28"/>
    </reaction>
    <physiologicalReaction direction="left-to-right" evidence="9">
        <dbReference type="Rhea" id="RHEA:11853"/>
    </physiologicalReaction>
</comment>
<comment type="caution">
    <text evidence="10">The sequence shown here is derived from an EMBL/GenBank/DDBJ whole genome shotgun (WGS) entry which is preliminary data.</text>
</comment>
<dbReference type="Gene3D" id="3.60.140.10">
    <property type="entry name" value="CNF1/YfiH-like putative cysteine hydrolases"/>
    <property type="match status" value="1"/>
</dbReference>
<proteinExistence type="inferred from homology"/>
<dbReference type="STRING" id="556267.HWAG_00117"/>